<dbReference type="AlphaFoldDB" id="A0A9W2UPW0"/>
<feature type="region of interest" description="Disordered" evidence="1">
    <location>
        <begin position="69"/>
        <end position="266"/>
    </location>
</feature>
<dbReference type="GeneID" id="128774146"/>
<feature type="compositionally biased region" description="Low complexity" evidence="1">
    <location>
        <begin position="238"/>
        <end position="250"/>
    </location>
</feature>
<evidence type="ECO:0000313" key="2">
    <source>
        <dbReference type="Proteomes" id="UP001165780"/>
    </source>
</evidence>
<feature type="compositionally biased region" description="Low complexity" evidence="1">
    <location>
        <begin position="185"/>
        <end position="201"/>
    </location>
</feature>
<feature type="compositionally biased region" description="Polar residues" evidence="1">
    <location>
        <begin position="88"/>
        <end position="100"/>
    </location>
</feature>
<feature type="region of interest" description="Disordered" evidence="1">
    <location>
        <begin position="1"/>
        <end position="50"/>
    </location>
</feature>
<feature type="compositionally biased region" description="Pro residues" evidence="1">
    <location>
        <begin position="202"/>
        <end position="211"/>
    </location>
</feature>
<evidence type="ECO:0000313" key="3">
    <source>
        <dbReference type="RefSeq" id="XP_053748185.1"/>
    </source>
</evidence>
<name>A0A9W2UPW0_PANPR</name>
<accession>A0A9W2UPW0</accession>
<dbReference type="RefSeq" id="XP_053748185.1">
    <property type="nucleotide sequence ID" value="XM_053892210.1"/>
</dbReference>
<proteinExistence type="predicted"/>
<evidence type="ECO:0000256" key="1">
    <source>
        <dbReference type="SAM" id="MobiDB-lite"/>
    </source>
</evidence>
<feature type="compositionally biased region" description="Low complexity" evidence="1">
    <location>
        <begin position="212"/>
        <end position="224"/>
    </location>
</feature>
<feature type="compositionally biased region" description="Low complexity" evidence="1">
    <location>
        <begin position="133"/>
        <end position="146"/>
    </location>
</feature>
<reference evidence="3" key="1">
    <citation type="submission" date="2025-08" db="UniProtKB">
        <authorList>
            <consortium name="RefSeq"/>
        </authorList>
    </citation>
    <scope>IDENTIFICATION</scope>
    <source>
        <tissue evidence="3">Whole blood</tissue>
    </source>
</reference>
<protein>
    <submittedName>
        <fullName evidence="3">Basic salivary proline-rich protein 4-like</fullName>
    </submittedName>
</protein>
<keyword evidence="2" id="KW-1185">Reference proteome</keyword>
<feature type="compositionally biased region" description="Basic residues" evidence="1">
    <location>
        <begin position="170"/>
        <end position="183"/>
    </location>
</feature>
<gene>
    <name evidence="3" type="primary">LOC128774146</name>
</gene>
<sequence length="266" mass="27571">MGTVNRGKEAGVCSRGAARTKRDDKEPGSQRGVPPIFSSPSVPTTRPRQKAQDCAYSFGLICLKTCAREASGARQTPPPPPPTFPATSDSSRGTEASRLTSLLGRGAIWAPEPFLESRGSRPEPGAFSSRPNSGGHARSGAAPSARARGKGTNPHCIFPPSPPGRETPRRGHSGPHAARRKPRFLPAGSSRGPPRRAGSAAAPPPPGPCAPPLSLAGLSSASHSRGGGDIHQPPPTPTAGLRPPSPQGRAAARRGRDALRLWRPRG</sequence>
<organism evidence="2 3">
    <name type="scientific">Panthera pardus</name>
    <name type="common">Leopard</name>
    <name type="synonym">Felis pardus</name>
    <dbReference type="NCBI Taxonomy" id="9691"/>
    <lineage>
        <taxon>Eukaryota</taxon>
        <taxon>Metazoa</taxon>
        <taxon>Chordata</taxon>
        <taxon>Craniata</taxon>
        <taxon>Vertebrata</taxon>
        <taxon>Euteleostomi</taxon>
        <taxon>Mammalia</taxon>
        <taxon>Eutheria</taxon>
        <taxon>Laurasiatheria</taxon>
        <taxon>Carnivora</taxon>
        <taxon>Feliformia</taxon>
        <taxon>Felidae</taxon>
        <taxon>Pantherinae</taxon>
        <taxon>Panthera</taxon>
    </lineage>
</organism>
<dbReference type="Proteomes" id="UP001165780">
    <property type="component" value="Unplaced"/>
</dbReference>